<keyword evidence="2" id="KW-1185">Reference proteome</keyword>
<sequence length="362" mass="40223">MANNLRTQTKAAIHRAMKAAMKATAELNDSALAEIEQLYTSTLAEIQLLVSNYADELGVVRLSQLHRLRQEIGDRLNRLAQTQTMMVHENISIAAQNGAMASNGTVAEDVIRDIVDDSVMTARTFKYNDGLQLSDRLWRIDRHAREVVINAVDRAVILGSSASEAADDFIRRGQPIPDDIVGKMKLGNADGINRVIATDLMTGKGVPYDHIRLVMQTEINRAHDMAFMGAAFKDPSVVGIQFTLHPTKHKKPDICDMHASANLYGLGRGVYPEGKVPVKHIRTTSYYKKVFEDEVTEDDRTGQTDRISWLKGQSREAQKAVLGHDKKVAALEKGYLTEGMIATPWKHLEPALKRKGINTQNL</sequence>
<protein>
    <recommendedName>
        <fullName evidence="3">Capsid protein</fullName>
    </recommendedName>
</protein>
<dbReference type="RefSeq" id="WP_255392215.1">
    <property type="nucleotide sequence ID" value="NZ_CP101509.1"/>
</dbReference>
<organism evidence="1 2">
    <name type="scientific">Photobacterium atrarenae</name>
    <dbReference type="NCBI Taxonomy" id="865757"/>
    <lineage>
        <taxon>Bacteria</taxon>
        <taxon>Pseudomonadati</taxon>
        <taxon>Pseudomonadota</taxon>
        <taxon>Gammaproteobacteria</taxon>
        <taxon>Vibrionales</taxon>
        <taxon>Vibrionaceae</taxon>
        <taxon>Photobacterium</taxon>
    </lineage>
</organism>
<dbReference type="EMBL" id="CP101509">
    <property type="protein sequence ID" value="UTV30847.1"/>
    <property type="molecule type" value="Genomic_DNA"/>
</dbReference>
<gene>
    <name evidence="1" type="ORF">NNL38_20030</name>
</gene>
<accession>A0ABY5GND8</accession>
<dbReference type="Proteomes" id="UP001057998">
    <property type="component" value="Chromosome 2"/>
</dbReference>
<proteinExistence type="predicted"/>
<evidence type="ECO:0008006" key="3">
    <source>
        <dbReference type="Google" id="ProtNLM"/>
    </source>
</evidence>
<name>A0ABY5GND8_9GAMM</name>
<evidence type="ECO:0000313" key="1">
    <source>
        <dbReference type="EMBL" id="UTV30847.1"/>
    </source>
</evidence>
<evidence type="ECO:0000313" key="2">
    <source>
        <dbReference type="Proteomes" id="UP001057998"/>
    </source>
</evidence>
<reference evidence="1" key="1">
    <citation type="submission" date="2022-07" db="EMBL/GenBank/DDBJ databases">
        <title>Genome sequencing of Photobacterium atrarenae GJH2-4.</title>
        <authorList>
            <person name="Park S.-J."/>
        </authorList>
    </citation>
    <scope>NUCLEOTIDE SEQUENCE</scope>
    <source>
        <strain evidence="1">GJH2-4</strain>
    </source>
</reference>